<dbReference type="CDD" id="cd02510">
    <property type="entry name" value="pp-GalNAc-T"/>
    <property type="match status" value="1"/>
</dbReference>
<dbReference type="GO" id="GO:0046872">
    <property type="term" value="F:metal ion binding"/>
    <property type="evidence" value="ECO:0007669"/>
    <property type="project" value="UniProtKB-KW"/>
</dbReference>
<keyword evidence="15 16" id="KW-0464">Manganese</keyword>
<evidence type="ECO:0000256" key="5">
    <source>
        <dbReference type="ARBA" id="ARBA00022676"/>
    </source>
</evidence>
<dbReference type="InterPro" id="IPR029044">
    <property type="entry name" value="Nucleotide-diphossugar_trans"/>
</dbReference>
<dbReference type="PROSITE" id="PS50231">
    <property type="entry name" value="RICIN_B_LECTIN"/>
    <property type="match status" value="1"/>
</dbReference>
<keyword evidence="8" id="KW-0479">Metal-binding</keyword>
<feature type="transmembrane region" description="Helical" evidence="16">
    <location>
        <begin position="12"/>
        <end position="34"/>
    </location>
</feature>
<dbReference type="InterPro" id="IPR045885">
    <property type="entry name" value="GalNAc-T"/>
</dbReference>
<keyword evidence="12 16" id="KW-0333">Golgi apparatus</keyword>
<dbReference type="AlphaFoldDB" id="A0A224XDQ8"/>
<evidence type="ECO:0000256" key="9">
    <source>
        <dbReference type="ARBA" id="ARBA00022734"/>
    </source>
</evidence>
<dbReference type="FunFam" id="3.90.550.10:FF:000021">
    <property type="entry name" value="Polypeptide N-acetylgalactosaminyltransferase"/>
    <property type="match status" value="1"/>
</dbReference>
<dbReference type="PANTHER" id="PTHR11675">
    <property type="entry name" value="N-ACETYLGALACTOSAMINYLTRANSFERASE"/>
    <property type="match status" value="1"/>
</dbReference>
<dbReference type="EMBL" id="GFTR01007302">
    <property type="protein sequence ID" value="JAW09124.1"/>
    <property type="molecule type" value="Transcribed_RNA"/>
</dbReference>
<evidence type="ECO:0000256" key="4">
    <source>
        <dbReference type="ARBA" id="ARBA00005680"/>
    </source>
</evidence>
<dbReference type="UniPathway" id="UPA00378"/>
<comment type="subcellular location">
    <subcellularLocation>
        <location evidence="2 16">Golgi apparatus membrane</location>
        <topology evidence="2 16">Single-pass type II membrane protein</topology>
    </subcellularLocation>
</comment>
<evidence type="ECO:0000256" key="2">
    <source>
        <dbReference type="ARBA" id="ARBA00004323"/>
    </source>
</evidence>
<comment type="pathway">
    <text evidence="3 16">Protein modification; protein glycosylation.</text>
</comment>
<evidence type="ECO:0000256" key="15">
    <source>
        <dbReference type="ARBA" id="ARBA00023211"/>
    </source>
</evidence>
<evidence type="ECO:0000256" key="14">
    <source>
        <dbReference type="ARBA" id="ARBA00023157"/>
    </source>
</evidence>
<dbReference type="Gene3D" id="2.80.10.50">
    <property type="match status" value="1"/>
</dbReference>
<comment type="cofactor">
    <cofactor evidence="1 16">
        <name>Mn(2+)</name>
        <dbReference type="ChEBI" id="CHEBI:29035"/>
    </cofactor>
</comment>
<evidence type="ECO:0000256" key="6">
    <source>
        <dbReference type="ARBA" id="ARBA00022679"/>
    </source>
</evidence>
<dbReference type="GO" id="GO:0006493">
    <property type="term" value="P:protein O-linked glycosylation"/>
    <property type="evidence" value="ECO:0007669"/>
    <property type="project" value="TreeGrafter"/>
</dbReference>
<keyword evidence="7 16" id="KW-0812">Transmembrane</keyword>
<evidence type="ECO:0000313" key="18">
    <source>
        <dbReference type="EMBL" id="JAW09124.1"/>
    </source>
</evidence>
<keyword evidence="9 16" id="KW-0430">Lectin</keyword>
<reference evidence="18" key="1">
    <citation type="journal article" date="2018" name="PLoS Negl. Trop. Dis.">
        <title>An insight into the salivary gland and fat body transcriptome of Panstrongylus lignarius (Hemiptera: Heteroptera), the main vector of Chagas disease in Peru.</title>
        <authorList>
            <person name="Nevoa J.C."/>
            <person name="Mendes M.T."/>
            <person name="da Silva M.V."/>
            <person name="Soares S.C."/>
            <person name="Oliveira C.J.F."/>
            <person name="Ribeiro J.M.C."/>
        </authorList>
    </citation>
    <scope>NUCLEOTIDE SEQUENCE</scope>
</reference>
<evidence type="ECO:0000256" key="10">
    <source>
        <dbReference type="ARBA" id="ARBA00022968"/>
    </source>
</evidence>
<proteinExistence type="inferred from homology"/>
<evidence type="ECO:0000256" key="13">
    <source>
        <dbReference type="ARBA" id="ARBA00023136"/>
    </source>
</evidence>
<dbReference type="GO" id="GO:0004653">
    <property type="term" value="F:polypeptide N-acetylgalactosaminyltransferase activity"/>
    <property type="evidence" value="ECO:0007669"/>
    <property type="project" value="UniProtKB-ARBA"/>
</dbReference>
<evidence type="ECO:0000256" key="11">
    <source>
        <dbReference type="ARBA" id="ARBA00022989"/>
    </source>
</evidence>
<protein>
    <recommendedName>
        <fullName evidence="16">Polypeptide N-acetylgalactosaminyltransferase</fullName>
        <ecNumber evidence="16">2.4.1.-</ecNumber>
    </recommendedName>
    <alternativeName>
        <fullName evidence="16">Protein-UDP acetylgalactosaminyltransferase</fullName>
    </alternativeName>
</protein>
<dbReference type="GO" id="GO:0000139">
    <property type="term" value="C:Golgi membrane"/>
    <property type="evidence" value="ECO:0007669"/>
    <property type="project" value="UniProtKB-SubCell"/>
</dbReference>
<comment type="similarity">
    <text evidence="4 16">Belongs to the glycosyltransferase 2 family. GalNAc-T subfamily.</text>
</comment>
<dbReference type="SMART" id="SM00458">
    <property type="entry name" value="RICIN"/>
    <property type="match status" value="1"/>
</dbReference>
<evidence type="ECO:0000256" key="16">
    <source>
        <dbReference type="RuleBase" id="RU361242"/>
    </source>
</evidence>
<dbReference type="SUPFAM" id="SSF50370">
    <property type="entry name" value="Ricin B-like lectins"/>
    <property type="match status" value="1"/>
</dbReference>
<keyword evidence="6 16" id="KW-0808">Transferase</keyword>
<dbReference type="Gene3D" id="3.90.550.10">
    <property type="entry name" value="Spore Coat Polysaccharide Biosynthesis Protein SpsA, Chain A"/>
    <property type="match status" value="1"/>
</dbReference>
<keyword evidence="14 16" id="KW-1015">Disulfide bond</keyword>
<dbReference type="EC" id="2.4.1.-" evidence="16"/>
<dbReference type="Pfam" id="PF00652">
    <property type="entry name" value="Ricin_B_lectin"/>
    <property type="match status" value="1"/>
</dbReference>
<keyword evidence="11 16" id="KW-1133">Transmembrane helix</keyword>
<keyword evidence="13 16" id="KW-0472">Membrane</keyword>
<dbReference type="GO" id="GO:0030246">
    <property type="term" value="F:carbohydrate binding"/>
    <property type="evidence" value="ECO:0007669"/>
    <property type="project" value="UniProtKB-KW"/>
</dbReference>
<organism evidence="18">
    <name type="scientific">Panstrongylus lignarius</name>
    <dbReference type="NCBI Taxonomy" id="156445"/>
    <lineage>
        <taxon>Eukaryota</taxon>
        <taxon>Metazoa</taxon>
        <taxon>Ecdysozoa</taxon>
        <taxon>Arthropoda</taxon>
        <taxon>Hexapoda</taxon>
        <taxon>Insecta</taxon>
        <taxon>Pterygota</taxon>
        <taxon>Neoptera</taxon>
        <taxon>Paraneoptera</taxon>
        <taxon>Hemiptera</taxon>
        <taxon>Heteroptera</taxon>
        <taxon>Panheteroptera</taxon>
        <taxon>Cimicomorpha</taxon>
        <taxon>Reduviidae</taxon>
        <taxon>Triatominae</taxon>
        <taxon>Panstrongylus</taxon>
    </lineage>
</organism>
<evidence type="ECO:0000256" key="12">
    <source>
        <dbReference type="ARBA" id="ARBA00023034"/>
    </source>
</evidence>
<evidence type="ECO:0000256" key="3">
    <source>
        <dbReference type="ARBA" id="ARBA00004922"/>
    </source>
</evidence>
<name>A0A224XDQ8_9HEMI</name>
<dbReference type="SUPFAM" id="SSF53448">
    <property type="entry name" value="Nucleotide-diphospho-sugar transferases"/>
    <property type="match status" value="1"/>
</dbReference>
<feature type="domain" description="Ricin B lectin" evidence="17">
    <location>
        <begin position="458"/>
        <end position="580"/>
    </location>
</feature>
<dbReference type="Pfam" id="PF00535">
    <property type="entry name" value="Glycos_transf_2"/>
    <property type="match status" value="1"/>
</dbReference>
<evidence type="ECO:0000256" key="1">
    <source>
        <dbReference type="ARBA" id="ARBA00001936"/>
    </source>
</evidence>
<keyword evidence="5 16" id="KW-0328">Glycosyltransferase</keyword>
<dbReference type="InterPro" id="IPR000772">
    <property type="entry name" value="Ricin_B_lectin"/>
</dbReference>
<dbReference type="PANTHER" id="PTHR11675:SF43">
    <property type="entry name" value="POLYPEPTIDE N-ACETYLGALACTOSAMINYLTRANSFERASE 1"/>
    <property type="match status" value="1"/>
</dbReference>
<evidence type="ECO:0000256" key="7">
    <source>
        <dbReference type="ARBA" id="ARBA00022692"/>
    </source>
</evidence>
<evidence type="ECO:0000259" key="17">
    <source>
        <dbReference type="SMART" id="SM00458"/>
    </source>
</evidence>
<dbReference type="InterPro" id="IPR035992">
    <property type="entry name" value="Ricin_B-like_lectins"/>
</dbReference>
<keyword evidence="10" id="KW-0735">Signal-anchor</keyword>
<sequence>MSHYGLYSRKFLHKLLVLCSCIIFVWFIFVWGYADSPLVISSLTKQPVGPSFYKDDIVPPKQFNFILEHQITKDEANIIPGLGNHGRAVRFADRHLEKVKEIMKIEAFNLILSNKIAYNRSILDARHPNCLYKYYDTNLLTASVVIIFTNERWSTLMRTIYSVLNRTPYNILHEIILVDDASDHVELKDKLDYYIDTRFPKFVKLYRLKERSGLIRARLHGARKAAGDVLIFLDAHCEVGVKWAEPLVARIKEDRKNVVVPIIDVIDDMTFEYQNNGGSYDFEVGGFTWSGHFTWIKVSKEEKIRRQTPEAPTRSPTMAGGLFAIDRKYFWEIGSYDEGMDLWGGENLEMSFRVWQCGGIMETIPCSRVGHVFRSFHPYSFPGDKDSHGINTARTVRVWMDEYQRLFFLHRPDLKDFDIGNITSRLQLRKSLKCKSFSWYLQNIYKNKFIPDENVEAYGRALTQDGANCLDCLQQNEDEKYNLGFYPCHASLFSSQLFSFSRKGELRREFTCAEVDIATRQVFMDKCDDSARQKWKLEDNGQLVNVRMGECLDAQGVPVNGTLRVALCDINRPTQIWIWDHYL</sequence>
<dbReference type="InterPro" id="IPR001173">
    <property type="entry name" value="Glyco_trans_2-like"/>
</dbReference>
<accession>A0A224XDQ8</accession>
<evidence type="ECO:0000256" key="8">
    <source>
        <dbReference type="ARBA" id="ARBA00022723"/>
    </source>
</evidence>